<dbReference type="EMBL" id="CP000837">
    <property type="protein sequence ID" value="ADE31252.1"/>
    <property type="molecule type" value="Genomic_DNA"/>
</dbReference>
<dbReference type="Pfam" id="PF01256">
    <property type="entry name" value="Carb_kinase"/>
    <property type="match status" value="1"/>
</dbReference>
<evidence type="ECO:0000256" key="5">
    <source>
        <dbReference type="ARBA" id="ARBA00023239"/>
    </source>
</evidence>
<feature type="binding site" evidence="6">
    <location>
        <position position="176"/>
    </location>
    <ligand>
        <name>(6S)-NADPHX</name>
        <dbReference type="ChEBI" id="CHEBI:64076"/>
    </ligand>
</feature>
<keyword evidence="4 6" id="KW-0520">NAD</keyword>
<dbReference type="KEGG" id="ssw:SSGZ1_0795"/>
<evidence type="ECO:0000256" key="6">
    <source>
        <dbReference type="HAMAP-Rule" id="MF_01965"/>
    </source>
</evidence>
<dbReference type="GO" id="GO:0016301">
    <property type="term" value="F:kinase activity"/>
    <property type="evidence" value="ECO:0007669"/>
    <property type="project" value="UniProtKB-KW"/>
</dbReference>
<feature type="binding site" evidence="6">
    <location>
        <position position="63"/>
    </location>
    <ligand>
        <name>(6S)-NADPHX</name>
        <dbReference type="ChEBI" id="CHEBI:64076"/>
    </ligand>
</feature>
<keyword evidence="3 6" id="KW-0521">NADP</keyword>
<evidence type="ECO:0000256" key="1">
    <source>
        <dbReference type="ARBA" id="ARBA00022741"/>
    </source>
</evidence>
<dbReference type="GO" id="GO:0052855">
    <property type="term" value="F:ADP-dependent NAD(P)H-hydrate dehydratase activity"/>
    <property type="evidence" value="ECO:0007669"/>
    <property type="project" value="UniProtKB-UniRule"/>
</dbReference>
<comment type="catalytic activity">
    <reaction evidence="6">
        <text>(6S)-NADHX + ADP = AMP + phosphate + NADH + H(+)</text>
        <dbReference type="Rhea" id="RHEA:32223"/>
        <dbReference type="ChEBI" id="CHEBI:15378"/>
        <dbReference type="ChEBI" id="CHEBI:43474"/>
        <dbReference type="ChEBI" id="CHEBI:57945"/>
        <dbReference type="ChEBI" id="CHEBI:64074"/>
        <dbReference type="ChEBI" id="CHEBI:456215"/>
        <dbReference type="ChEBI" id="CHEBI:456216"/>
        <dbReference type="EC" id="4.2.1.136"/>
    </reaction>
</comment>
<organism evidence="9 10">
    <name type="scientific">Streptococcus suis (strain GZ1)</name>
    <dbReference type="NCBI Taxonomy" id="423211"/>
    <lineage>
        <taxon>Bacteria</taxon>
        <taxon>Bacillati</taxon>
        <taxon>Bacillota</taxon>
        <taxon>Bacilli</taxon>
        <taxon>Lactobacillales</taxon>
        <taxon>Streptococcaceae</taxon>
        <taxon>Streptococcus</taxon>
    </lineage>
</organism>
<dbReference type="PROSITE" id="PS01050">
    <property type="entry name" value="YJEF_C_2"/>
    <property type="match status" value="1"/>
</dbReference>
<dbReference type="GO" id="GO:0005524">
    <property type="term" value="F:ATP binding"/>
    <property type="evidence" value="ECO:0007669"/>
    <property type="project" value="UniProtKB-KW"/>
</dbReference>
<dbReference type="GO" id="GO:0046496">
    <property type="term" value="P:nicotinamide nucleotide metabolic process"/>
    <property type="evidence" value="ECO:0007669"/>
    <property type="project" value="UniProtKB-UniRule"/>
</dbReference>
<feature type="binding site" evidence="6">
    <location>
        <position position="243"/>
    </location>
    <ligand>
        <name>(6S)-NADPHX</name>
        <dbReference type="ChEBI" id="CHEBI:64076"/>
    </ligand>
</feature>
<keyword evidence="2 6" id="KW-0067">ATP-binding</keyword>
<proteinExistence type="inferred from homology"/>
<gene>
    <name evidence="6" type="primary">nnrD</name>
    <name evidence="9" type="ordered locus">SSGZ1_0795</name>
</gene>
<dbReference type="InterPro" id="IPR029056">
    <property type="entry name" value="Ribokinase-like"/>
</dbReference>
<keyword evidence="7" id="KW-0472">Membrane</keyword>
<evidence type="ECO:0000259" key="8">
    <source>
        <dbReference type="PROSITE" id="PS51383"/>
    </source>
</evidence>
<comment type="similarity">
    <text evidence="6">Belongs to the NnrD/CARKD family.</text>
</comment>
<keyword evidence="7" id="KW-1133">Transmembrane helix</keyword>
<comment type="cofactor">
    <cofactor evidence="6">
        <name>Mg(2+)</name>
        <dbReference type="ChEBI" id="CHEBI:18420"/>
    </cofactor>
</comment>
<dbReference type="Gene3D" id="3.40.1190.20">
    <property type="match status" value="1"/>
</dbReference>
<evidence type="ECO:0000313" key="10">
    <source>
        <dbReference type="Proteomes" id="UP000002359"/>
    </source>
</evidence>
<sequence>MDLSKIWIVINLIPRGIIKRKGGICMDLQELCRKVIQARPRNSHKGSYGRVLLIGGLYPYGGAIIMAALASVNSGAGLVTVATEKDNIPALHSHLPEAMAFSFDDQALLISSLENADLVLIGPGFGENSRAEQLLDFVFEHLSDQQILVLDGSALTLVAKQNRKNFPCKQVILTPHQKEWERLSAIPVADQTSQRNLEALQSFQENTILVAKSSATQILKTQPNQVTPIGAGGPYQATGGMGDTLAGMIAGFAVQFPLVQLYERILVATYLHSYIADQLAQDYYLVKPTDVSRNIQKTMLQFQTQTTA</sequence>
<dbReference type="HAMAP" id="MF_01965">
    <property type="entry name" value="NADHX_dehydratase"/>
    <property type="match status" value="1"/>
</dbReference>
<feature type="binding site" evidence="6">
    <location>
        <position position="242"/>
    </location>
    <ligand>
        <name>AMP</name>
        <dbReference type="ChEBI" id="CHEBI:456215"/>
    </ligand>
</feature>
<keyword evidence="5 6" id="KW-0456">Lyase</keyword>
<protein>
    <recommendedName>
        <fullName evidence="6">ADP-dependent (S)-NAD(P)H-hydrate dehydratase</fullName>
        <ecNumber evidence="6">4.2.1.136</ecNumber>
    </recommendedName>
    <alternativeName>
        <fullName evidence="6">ADP-dependent NAD(P)HX dehydratase</fullName>
    </alternativeName>
</protein>
<dbReference type="NCBIfam" id="TIGR00196">
    <property type="entry name" value="yjeF_cterm"/>
    <property type="match status" value="1"/>
</dbReference>
<feature type="binding site" evidence="6">
    <location>
        <begin position="212"/>
        <end position="216"/>
    </location>
    <ligand>
        <name>AMP</name>
        <dbReference type="ChEBI" id="CHEBI:456215"/>
    </ligand>
</feature>
<comment type="subunit">
    <text evidence="6">Homotetramer.</text>
</comment>
<dbReference type="PROSITE" id="PS51383">
    <property type="entry name" value="YJEF_C_3"/>
    <property type="match status" value="1"/>
</dbReference>
<dbReference type="PATRIC" id="fig|423211.3.peg.782"/>
<dbReference type="InterPro" id="IPR000631">
    <property type="entry name" value="CARKD"/>
</dbReference>
<dbReference type="GO" id="GO:0110051">
    <property type="term" value="P:metabolite repair"/>
    <property type="evidence" value="ECO:0007669"/>
    <property type="project" value="TreeGrafter"/>
</dbReference>
<evidence type="ECO:0000256" key="4">
    <source>
        <dbReference type="ARBA" id="ARBA00023027"/>
    </source>
</evidence>
<feature type="domain" description="YjeF C-terminal" evidence="8">
    <location>
        <begin position="28"/>
        <end position="302"/>
    </location>
</feature>
<evidence type="ECO:0000256" key="3">
    <source>
        <dbReference type="ARBA" id="ARBA00022857"/>
    </source>
</evidence>
<dbReference type="HOGENOM" id="CLU_024853_2_1_9"/>
<keyword evidence="7" id="KW-0812">Transmembrane</keyword>
<comment type="function">
    <text evidence="6">Catalyzes the dehydration of the S-form of NAD(P)HX at the expense of ADP, which is converted to AMP. Together with NAD(P)HX epimerase, which catalyzes the epimerization of the S- and R-forms, the enzyme allows the repair of both epimers of NAD(P)HX, a damaged form of NAD(P)H that is a result of enzymatic or heat-dependent hydration.</text>
</comment>
<evidence type="ECO:0000256" key="7">
    <source>
        <dbReference type="SAM" id="Phobius"/>
    </source>
</evidence>
<feature type="transmembrane region" description="Helical" evidence="7">
    <location>
        <begin position="51"/>
        <end position="72"/>
    </location>
</feature>
<comment type="catalytic activity">
    <reaction evidence="6">
        <text>(6S)-NADPHX + ADP = AMP + phosphate + NADPH + H(+)</text>
        <dbReference type="Rhea" id="RHEA:32235"/>
        <dbReference type="ChEBI" id="CHEBI:15378"/>
        <dbReference type="ChEBI" id="CHEBI:43474"/>
        <dbReference type="ChEBI" id="CHEBI:57783"/>
        <dbReference type="ChEBI" id="CHEBI:64076"/>
        <dbReference type="ChEBI" id="CHEBI:456215"/>
        <dbReference type="ChEBI" id="CHEBI:456216"/>
        <dbReference type="EC" id="4.2.1.136"/>
    </reaction>
</comment>
<dbReference type="Proteomes" id="UP000002359">
    <property type="component" value="Chromosome"/>
</dbReference>
<dbReference type="EC" id="4.2.1.136" evidence="6"/>
<keyword evidence="9" id="KW-0418">Kinase</keyword>
<dbReference type="GO" id="GO:0052856">
    <property type="term" value="F:NAD(P)HX epimerase activity"/>
    <property type="evidence" value="ECO:0007669"/>
    <property type="project" value="TreeGrafter"/>
</dbReference>
<feature type="binding site" evidence="6">
    <location>
        <position position="124"/>
    </location>
    <ligand>
        <name>(6S)-NADPHX</name>
        <dbReference type="ChEBI" id="CHEBI:64076"/>
    </ligand>
</feature>
<evidence type="ECO:0000313" key="9">
    <source>
        <dbReference type="EMBL" id="ADE31252.1"/>
    </source>
</evidence>
<accession>D5AHD7</accession>
<dbReference type="AlphaFoldDB" id="D5AHD7"/>
<keyword evidence="9" id="KW-0808">Transferase</keyword>
<keyword evidence="1 6" id="KW-0547">Nucleotide-binding</keyword>
<dbReference type="InterPro" id="IPR017953">
    <property type="entry name" value="Carbohydrate_kinase_pred_CS"/>
</dbReference>
<name>D5AHD7_STRGZ</name>
<dbReference type="SUPFAM" id="SSF53613">
    <property type="entry name" value="Ribokinase-like"/>
    <property type="match status" value="1"/>
</dbReference>
<dbReference type="PANTHER" id="PTHR12592">
    <property type="entry name" value="ATP-DEPENDENT (S)-NAD(P)H-HYDRATE DEHYDRATASE FAMILY MEMBER"/>
    <property type="match status" value="1"/>
</dbReference>
<dbReference type="PANTHER" id="PTHR12592:SF0">
    <property type="entry name" value="ATP-DEPENDENT (S)-NAD(P)H-HYDRATE DEHYDRATASE"/>
    <property type="match status" value="1"/>
</dbReference>
<reference evidence="9 10" key="1">
    <citation type="journal article" date="2009" name="J. Infect. Dis.">
        <title>Clinical, experimental, and genomic differences between intermediately pathogenic, highly pathogenic, and epidemic Streptococcus suis.</title>
        <authorList>
            <person name="Ye C."/>
            <person name="Zheng H."/>
            <person name="Zhang J."/>
            <person name="Jing H."/>
            <person name="Wang L."/>
            <person name="Xiong Y."/>
            <person name="Wang W."/>
            <person name="Zhou Z."/>
            <person name="Sun Q."/>
            <person name="Luo X."/>
            <person name="Du H."/>
            <person name="Gottschalk M."/>
            <person name="Xu J."/>
        </authorList>
    </citation>
    <scope>NUCLEOTIDE SEQUENCE [LARGE SCALE GENOMIC DNA]</scope>
    <source>
        <strain evidence="9 10">GZ1</strain>
    </source>
</reference>
<evidence type="ECO:0000256" key="2">
    <source>
        <dbReference type="ARBA" id="ARBA00022840"/>
    </source>
</evidence>
<dbReference type="CDD" id="cd01171">
    <property type="entry name" value="YXKO-related"/>
    <property type="match status" value="1"/>
</dbReference>